<dbReference type="Gene3D" id="3.40.50.12780">
    <property type="entry name" value="N-terminal domain of ligase-like"/>
    <property type="match status" value="1"/>
</dbReference>
<accession>A0A5C1QEW9</accession>
<feature type="domain" description="AMP-dependent synthetase/ligase" evidence="1">
    <location>
        <begin position="13"/>
        <end position="452"/>
    </location>
</feature>
<evidence type="ECO:0000259" key="1">
    <source>
        <dbReference type="Pfam" id="PF00501"/>
    </source>
</evidence>
<dbReference type="InterPro" id="IPR020845">
    <property type="entry name" value="AMP-binding_CS"/>
</dbReference>
<keyword evidence="3" id="KW-1185">Reference proteome</keyword>
<protein>
    <submittedName>
        <fullName evidence="2">Long-chain fatty acid--CoA ligase</fullName>
    </submittedName>
</protein>
<dbReference type="KEGG" id="sper:EW093_12815"/>
<dbReference type="PANTHER" id="PTHR43813:SF1">
    <property type="entry name" value="ACYL-ACTIVATING ENZYME 16, CHLOROPLASTIC-RELATED"/>
    <property type="match status" value="1"/>
</dbReference>
<keyword evidence="2" id="KW-0436">Ligase</keyword>
<reference evidence="2 3" key="2">
    <citation type="submission" date="2019-09" db="EMBL/GenBank/DDBJ databases">
        <title>Complete Genome Sequence and Methylome Analysis of free living Spirochaetas.</title>
        <authorList>
            <person name="Leshcheva N."/>
            <person name="Mikheeva N."/>
        </authorList>
    </citation>
    <scope>NUCLEOTIDE SEQUENCE [LARGE SCALE GENOMIC DNA]</scope>
    <source>
        <strain evidence="2 3">P</strain>
    </source>
</reference>
<dbReference type="InterPro" id="IPR000873">
    <property type="entry name" value="AMP-dep_synth/lig_dom"/>
</dbReference>
<dbReference type="Proteomes" id="UP000323824">
    <property type="component" value="Chromosome"/>
</dbReference>
<dbReference type="OrthoDB" id="311554at2"/>
<dbReference type="InterPro" id="IPR052987">
    <property type="entry name" value="Chloroplast_AMP-bd_Enzymes"/>
</dbReference>
<sequence>MSNTISQILKDYATKYKDYPLQYIKNKQGEFEEVSYSEFYNKTLVLATALTGLNVVKGSKVGVISENRGEWLLIDQALAALRAANVPRGVDVTKGELEYILNFAECETVFVENKNQLDKTIEVIDKLPNVKNIIIIEGDKIQIPGKSLYTFDELYNLGLGKDSSFVEKSIDSGEKDDLATIIFTSGTTGDPKGVMLSQYNFVHQTKQIDSKIHLTPGKDIWLTVLPVWHSYERAIQYIALASGSALAYSKPIGSVMLKDFETLNPTWLASVPRIWDALKTGIYKKVNTGSKVSKSLFHFFTKVCIYHRHKTDTLLGLNPRFTHSSKLIDKLFAIPAWVVFAPLNALGKVLVLNKIKSKFGNRFVAGISGGGSLPAHVEEFFSAAGILLLEGYGLTESAPIIGLKHQDKPVRGTIGTPFGCEFQIRDEEGNILTPGHKGVLYVRGEQVMLGYLKRDDLTKIAIDKDGWLNTGDIAIESLDGEFRIVGREKDTIVLLGGENLEPGPIERKLGESMYIQTPVIVGQDKKYLSALIVVDIDTIKSFANDNNISYSDEEALCELPEIREMINDEINRLVSVENGFKTFERIYKFKLLTKPFEVGKELSGKQDLKRHAIDEIYRDEIDELFK</sequence>
<evidence type="ECO:0000313" key="2">
    <source>
        <dbReference type="EMBL" id="QEN05559.1"/>
    </source>
</evidence>
<dbReference type="InterPro" id="IPR042099">
    <property type="entry name" value="ANL_N_sf"/>
</dbReference>
<dbReference type="Pfam" id="PF23562">
    <property type="entry name" value="AMP-binding_C_3"/>
    <property type="match status" value="1"/>
</dbReference>
<dbReference type="PROSITE" id="PS00455">
    <property type="entry name" value="AMP_BINDING"/>
    <property type="match status" value="1"/>
</dbReference>
<organism evidence="2 3">
    <name type="scientific">Thiospirochaeta perfilievii</name>
    <dbReference type="NCBI Taxonomy" id="252967"/>
    <lineage>
        <taxon>Bacteria</taxon>
        <taxon>Pseudomonadati</taxon>
        <taxon>Spirochaetota</taxon>
        <taxon>Spirochaetia</taxon>
        <taxon>Spirochaetales</taxon>
        <taxon>Spirochaetaceae</taxon>
        <taxon>Thiospirochaeta</taxon>
    </lineage>
</organism>
<dbReference type="EMBL" id="CP035807">
    <property type="protein sequence ID" value="QEN05559.1"/>
    <property type="molecule type" value="Genomic_DNA"/>
</dbReference>
<dbReference type="AlphaFoldDB" id="A0A5C1QEW9"/>
<dbReference type="SUPFAM" id="SSF56801">
    <property type="entry name" value="Acetyl-CoA synthetase-like"/>
    <property type="match status" value="1"/>
</dbReference>
<evidence type="ECO:0000313" key="3">
    <source>
        <dbReference type="Proteomes" id="UP000323824"/>
    </source>
</evidence>
<gene>
    <name evidence="2" type="ORF">EW093_12815</name>
</gene>
<dbReference type="PANTHER" id="PTHR43813">
    <property type="entry name" value="ACYL-ACTIVATING ENZYME 16, CHLOROPLASTIC-RELATED"/>
    <property type="match status" value="1"/>
</dbReference>
<proteinExistence type="predicted"/>
<reference evidence="2 3" key="1">
    <citation type="submission" date="2019-02" db="EMBL/GenBank/DDBJ databases">
        <authorList>
            <person name="Fomenkov A."/>
            <person name="Dubinina G."/>
            <person name="Grabovich M."/>
            <person name="Vincze T."/>
            <person name="Roberts R.J."/>
        </authorList>
    </citation>
    <scope>NUCLEOTIDE SEQUENCE [LARGE SCALE GENOMIC DNA]</scope>
    <source>
        <strain evidence="2 3">P</strain>
    </source>
</reference>
<name>A0A5C1QEW9_9SPIO</name>
<dbReference type="Pfam" id="PF00501">
    <property type="entry name" value="AMP-binding"/>
    <property type="match status" value="1"/>
</dbReference>
<dbReference type="RefSeq" id="WP_149568795.1">
    <property type="nucleotide sequence ID" value="NZ_CP035807.1"/>
</dbReference>
<dbReference type="GO" id="GO:0016874">
    <property type="term" value="F:ligase activity"/>
    <property type="evidence" value="ECO:0007669"/>
    <property type="project" value="UniProtKB-KW"/>
</dbReference>